<dbReference type="EMBL" id="ATAO01000101">
    <property type="protein sequence ID" value="EQM82289.1"/>
    <property type="molecule type" value="Genomic_DNA"/>
</dbReference>
<dbReference type="InterPro" id="IPR038232">
    <property type="entry name" value="PknH-like_Extracell_sf"/>
</dbReference>
<feature type="chain" id="PRO_5039551985" evidence="2">
    <location>
        <begin position="30"/>
        <end position="429"/>
    </location>
</feature>
<comment type="caution">
    <text evidence="3">The sequence shown here is derived from an EMBL/GenBank/DDBJ whole genome shotgun (WGS) entry which is preliminary data.</text>
</comment>
<dbReference type="AlphaFoldDB" id="T5KQI8"/>
<accession>T5KQI8</accession>
<evidence type="ECO:0000313" key="4">
    <source>
        <dbReference type="Proteomes" id="UP000016033"/>
    </source>
</evidence>
<dbReference type="PROSITE" id="PS51257">
    <property type="entry name" value="PROKAR_LIPOPROTEIN"/>
    <property type="match status" value="1"/>
</dbReference>
<gene>
    <name evidence="3" type="ORF">L687_12940</name>
</gene>
<reference evidence="3 4" key="1">
    <citation type="journal article" date="2013" name="Genome Announc.">
        <title>Whole-genome sequences of five oyster-associated bacteria show potential for crude oil hydrocarbon degradation.</title>
        <authorList>
            <person name="Chauhan A."/>
            <person name="Green S."/>
            <person name="Pathak A."/>
            <person name="Thomas J."/>
            <person name="Venkatramanan R."/>
        </authorList>
    </citation>
    <scope>NUCLEOTIDE SEQUENCE [LARGE SCALE GENOMIC DNA]</scope>
    <source>
        <strain evidence="3 4">MF109</strain>
    </source>
</reference>
<evidence type="ECO:0000313" key="3">
    <source>
        <dbReference type="EMBL" id="EQM82289.1"/>
    </source>
</evidence>
<proteinExistence type="predicted"/>
<dbReference type="PATRIC" id="fig|1333857.3.peg.820"/>
<dbReference type="Proteomes" id="UP000016033">
    <property type="component" value="Unassembled WGS sequence"/>
</dbReference>
<organism evidence="3 4">
    <name type="scientific">Microbacterium maritypicum MF109</name>
    <dbReference type="NCBI Taxonomy" id="1333857"/>
    <lineage>
        <taxon>Bacteria</taxon>
        <taxon>Bacillati</taxon>
        <taxon>Actinomycetota</taxon>
        <taxon>Actinomycetes</taxon>
        <taxon>Micrococcales</taxon>
        <taxon>Microbacteriaceae</taxon>
        <taxon>Microbacterium</taxon>
    </lineage>
</organism>
<dbReference type="Gene3D" id="3.40.1000.70">
    <property type="entry name" value="PknH-like extracellular domain"/>
    <property type="match status" value="1"/>
</dbReference>
<feature type="region of interest" description="Disordered" evidence="1">
    <location>
        <begin position="28"/>
        <end position="49"/>
    </location>
</feature>
<keyword evidence="2" id="KW-0732">Signal</keyword>
<feature type="signal peptide" evidence="2">
    <location>
        <begin position="1"/>
        <end position="29"/>
    </location>
</feature>
<evidence type="ECO:0000256" key="1">
    <source>
        <dbReference type="SAM" id="MobiDB-lite"/>
    </source>
</evidence>
<protein>
    <submittedName>
        <fullName evidence="3">Uncharacterized protein</fullName>
    </submittedName>
</protein>
<sequence length="429" mass="44370">MSALRSYSRSTLGLLAVGAVVALSGCTPAPQTTPKPTPSPVESAPEPYAGPAVFVGDELDWFLPSAEDIARILPDVGEVGTPTPSLIQVSDGGGPDLSPAICSSLVYEPSLTSIGARSVTWTSAVPEQREGWLHVLQFADEAAAQGLMDTYVDAAQQCAQFAYGGGASTFDSTTAESEDGVRAVAGSLVIDDGFGGGHRLYQGYASVGNVLVNFWQPFSGEAAFDSAQAASFLRDQASAAQKRLVEELTANPPEAPASPPAVDPGAAWSTWDVTVEGIGPIVLGTELDDAIAAVPGAEVIRSEWAGGQTRIVSPDGAASLLLWTDDGATVVVAASVGFANVADEPREDPAALPAAGDVRIGDTVAEAMSAFPGGTSIRIVSSGEYLYQWTTREGEAIRFRVDRDAADPDAVITGILTEDATLRRLPDFG</sequence>
<name>T5KQI8_MICMQ</name>
<evidence type="ECO:0000256" key="2">
    <source>
        <dbReference type="SAM" id="SignalP"/>
    </source>
</evidence>
<dbReference type="RefSeq" id="WP_021198800.1">
    <property type="nucleotide sequence ID" value="NZ_ATAO01000101.1"/>
</dbReference>